<comment type="catalytic activity">
    <reaction evidence="17">
        <text>L-seryl-[protein] + ATP = O-phospho-L-seryl-[protein] + ADP + H(+)</text>
        <dbReference type="Rhea" id="RHEA:17989"/>
        <dbReference type="Rhea" id="RHEA-COMP:9863"/>
        <dbReference type="Rhea" id="RHEA-COMP:11604"/>
        <dbReference type="ChEBI" id="CHEBI:15378"/>
        <dbReference type="ChEBI" id="CHEBI:29999"/>
        <dbReference type="ChEBI" id="CHEBI:30616"/>
        <dbReference type="ChEBI" id="CHEBI:83421"/>
        <dbReference type="ChEBI" id="CHEBI:456216"/>
        <dbReference type="EC" id="2.7.11.1"/>
    </reaction>
</comment>
<dbReference type="CDD" id="cd14066">
    <property type="entry name" value="STKc_IRAK"/>
    <property type="match status" value="1"/>
</dbReference>
<evidence type="ECO:0000256" key="13">
    <source>
        <dbReference type="ARBA" id="ARBA00022989"/>
    </source>
</evidence>
<keyword evidence="10 18" id="KW-0547">Nucleotide-binding</keyword>
<evidence type="ECO:0000256" key="12">
    <source>
        <dbReference type="ARBA" id="ARBA00022840"/>
    </source>
</evidence>
<dbReference type="Pfam" id="PF07714">
    <property type="entry name" value="PK_Tyr_Ser-Thr"/>
    <property type="match status" value="1"/>
</dbReference>
<evidence type="ECO:0000256" key="1">
    <source>
        <dbReference type="ARBA" id="ARBA00004167"/>
    </source>
</evidence>
<feature type="binding site" evidence="18">
    <location>
        <position position="605"/>
    </location>
    <ligand>
        <name>ATP</name>
        <dbReference type="ChEBI" id="CHEBI:30616"/>
    </ligand>
</feature>
<evidence type="ECO:0000259" key="21">
    <source>
        <dbReference type="PROSITE" id="PS50011"/>
    </source>
</evidence>
<keyword evidence="6" id="KW-0808">Transferase</keyword>
<dbReference type="EMBL" id="SDMP01000015">
    <property type="protein sequence ID" value="RYR07319.1"/>
    <property type="molecule type" value="Genomic_DNA"/>
</dbReference>
<comment type="catalytic activity">
    <reaction evidence="16">
        <text>L-threonyl-[protein] + ATP = O-phospho-L-threonyl-[protein] + ADP + H(+)</text>
        <dbReference type="Rhea" id="RHEA:46608"/>
        <dbReference type="Rhea" id="RHEA-COMP:11060"/>
        <dbReference type="Rhea" id="RHEA-COMP:11605"/>
        <dbReference type="ChEBI" id="CHEBI:15378"/>
        <dbReference type="ChEBI" id="CHEBI:30013"/>
        <dbReference type="ChEBI" id="CHEBI:30616"/>
        <dbReference type="ChEBI" id="CHEBI:61977"/>
        <dbReference type="ChEBI" id="CHEBI:456216"/>
        <dbReference type="EC" id="2.7.11.1"/>
    </reaction>
</comment>
<feature type="signal peptide" evidence="20">
    <location>
        <begin position="1"/>
        <end position="23"/>
    </location>
</feature>
<dbReference type="PROSITE" id="PS50011">
    <property type="entry name" value="PROTEIN_KINASE_DOM"/>
    <property type="match status" value="1"/>
</dbReference>
<dbReference type="FunFam" id="3.30.200.20:FF:000394">
    <property type="entry name" value="Leucine-rich repeat receptor-like protein kinase"/>
    <property type="match status" value="1"/>
</dbReference>
<dbReference type="GO" id="GO:0004674">
    <property type="term" value="F:protein serine/threonine kinase activity"/>
    <property type="evidence" value="ECO:0007669"/>
    <property type="project" value="UniProtKB-KW"/>
</dbReference>
<evidence type="ECO:0000313" key="23">
    <source>
        <dbReference type="Proteomes" id="UP000289738"/>
    </source>
</evidence>
<dbReference type="FunFam" id="1.10.510.10:FF:000146">
    <property type="entry name" value="LRR receptor-like serine/threonine-protein kinase IOS1"/>
    <property type="match status" value="1"/>
</dbReference>
<keyword evidence="8 20" id="KW-0732">Signal</keyword>
<keyword evidence="14 19" id="KW-0472">Membrane</keyword>
<dbReference type="PANTHER" id="PTHR45631:SF143">
    <property type="entry name" value="LEUCINE-RICH REPEAT PROTEIN KINASE"/>
    <property type="match status" value="1"/>
</dbReference>
<dbReference type="SUPFAM" id="SSF56112">
    <property type="entry name" value="Protein kinase-like (PK-like)"/>
    <property type="match status" value="1"/>
</dbReference>
<sequence>MSRNMANSSTFFLLWMLCSVALAIFIQAQQQTGFISIDCGSPENLSYTDDVTNIKYSSDGSYIQTGVNKNISTEYAYPKNPNLPEPLSDLRSFPQGVRNCYGLIAGRKGNLHFIRASFLYGNYDGENNLPEFDLYVGVNFWSSVTFRDASEEVVLEIISMAESDVTNVCLVNKGKGTPFISALELRPIYSPIYNAEFGESSSLLLFKRWDIGSMINASGRYQDDVYDRIWSPYDSPSWDSVKTSSEINVNANGYRAPFEVMKNAARPRNNSDALELSWTPDKPNSKFYVYLYFAELDQLQKTQLRKFNISWNGSPLFEPLVPRYLYATVVSNSKPLVANEHHVSIQKTKDSTLPPILNAVEIYVVREQDTIPTLEQDVDAMVDTKERYGVQRNWVGDPCEPRNYSWEGIRCNYSASLPRQIISLNLSSSGLSGIIAPSIANLSLLESLDLSNNSLTGTVPRFLEELRFLKYLNLQGNKLSGSVTNTLEERSRAGLLTMKVDDQNRCAWGDKKNKKVVVPIVASLSSVLALLVVFILIWKFMRTNNSDEEMSKPINEVRTVASRNWQYTYVEVLEITENFKMVIGKGGFGTVYIGKTKNGNQVAVKVFSPSSSSQGPKEFQTEAELLMTVHHKNLVSFIGYCDDDNKMALIYEYMANGNLKDYLSVRNSQNLSWERRIQIAIDAAEGLDYLHHGCKPPIIHRDVKSANILLNEDLEAKIADFGLSRVFRNEKQNVEVSAVHQNDNKNTESAVMGTTGYLDPEYYKLRNLNEKSDIYSFGIVLLELITGQPAVLKGEQRMHILDWLRPELESKDLSRVLDSRLQGQYDENAAWKALGIAISCTASTSIQRPTMSVVLSELKQCLKMELPRPSETIMVPRNVYSELYSSSEAYSMDSESITYPFPR</sequence>
<dbReference type="GO" id="GO:0016020">
    <property type="term" value="C:membrane"/>
    <property type="evidence" value="ECO:0007669"/>
    <property type="project" value="UniProtKB-SubCell"/>
</dbReference>
<keyword evidence="15" id="KW-0675">Receptor</keyword>
<comment type="caution">
    <text evidence="22">The sequence shown here is derived from an EMBL/GenBank/DDBJ whole genome shotgun (WGS) entry which is preliminary data.</text>
</comment>
<keyword evidence="23" id="KW-1185">Reference proteome</keyword>
<proteinExistence type="predicted"/>
<gene>
    <name evidence="22" type="ORF">Ahy_B05g074645</name>
</gene>
<dbReference type="Pfam" id="PF13855">
    <property type="entry name" value="LRR_8"/>
    <property type="match status" value="1"/>
</dbReference>
<dbReference type="AlphaFoldDB" id="A0A444YZF7"/>
<keyword evidence="3" id="KW-0723">Serine/threonine-protein kinase</keyword>
<evidence type="ECO:0000256" key="20">
    <source>
        <dbReference type="SAM" id="SignalP"/>
    </source>
</evidence>
<dbReference type="InterPro" id="IPR024788">
    <property type="entry name" value="Malectin-like_Carb-bd_dom"/>
</dbReference>
<accession>A0A444YZF7</accession>
<evidence type="ECO:0000256" key="11">
    <source>
        <dbReference type="ARBA" id="ARBA00022777"/>
    </source>
</evidence>
<feature type="transmembrane region" description="Helical" evidence="19">
    <location>
        <begin position="516"/>
        <end position="538"/>
    </location>
</feature>
<protein>
    <recommendedName>
        <fullName evidence="2">non-specific serine/threonine protein kinase</fullName>
        <ecNumber evidence="2">2.7.11.1</ecNumber>
    </recommendedName>
</protein>
<evidence type="ECO:0000256" key="3">
    <source>
        <dbReference type="ARBA" id="ARBA00022527"/>
    </source>
</evidence>
<keyword evidence="11" id="KW-0418">Kinase</keyword>
<reference evidence="22 23" key="1">
    <citation type="submission" date="2019-01" db="EMBL/GenBank/DDBJ databases">
        <title>Sequencing of cultivated peanut Arachis hypogaea provides insights into genome evolution and oil improvement.</title>
        <authorList>
            <person name="Chen X."/>
        </authorList>
    </citation>
    <scope>NUCLEOTIDE SEQUENCE [LARGE SCALE GENOMIC DNA]</scope>
    <source>
        <strain evidence="23">cv. Fuhuasheng</strain>
        <tissue evidence="22">Leaves</tissue>
    </source>
</reference>
<dbReference type="SUPFAM" id="SSF52058">
    <property type="entry name" value="L domain-like"/>
    <property type="match status" value="1"/>
</dbReference>
<dbReference type="Gene3D" id="3.30.200.20">
    <property type="entry name" value="Phosphorylase Kinase, domain 1"/>
    <property type="match status" value="1"/>
</dbReference>
<dbReference type="PROSITE" id="PS00108">
    <property type="entry name" value="PROTEIN_KINASE_ST"/>
    <property type="match status" value="1"/>
</dbReference>
<keyword evidence="9" id="KW-0677">Repeat</keyword>
<evidence type="ECO:0000256" key="19">
    <source>
        <dbReference type="SAM" id="Phobius"/>
    </source>
</evidence>
<dbReference type="Gene3D" id="1.10.510.10">
    <property type="entry name" value="Transferase(Phosphotransferase) domain 1"/>
    <property type="match status" value="1"/>
</dbReference>
<keyword evidence="12 18" id="KW-0067">ATP-binding</keyword>
<dbReference type="FunFam" id="3.80.10.10:FF:000129">
    <property type="entry name" value="Leucine-rich repeat receptor-like kinase"/>
    <property type="match status" value="1"/>
</dbReference>
<dbReference type="PANTHER" id="PTHR45631">
    <property type="entry name" value="OS07G0107800 PROTEIN-RELATED"/>
    <property type="match status" value="1"/>
</dbReference>
<evidence type="ECO:0000256" key="7">
    <source>
        <dbReference type="ARBA" id="ARBA00022692"/>
    </source>
</evidence>
<dbReference type="SMART" id="SM00220">
    <property type="entry name" value="S_TKc"/>
    <property type="match status" value="1"/>
</dbReference>
<dbReference type="InterPro" id="IPR011009">
    <property type="entry name" value="Kinase-like_dom_sf"/>
</dbReference>
<feature type="chain" id="PRO_5019350681" description="non-specific serine/threonine protein kinase" evidence="20">
    <location>
        <begin position="24"/>
        <end position="903"/>
    </location>
</feature>
<feature type="domain" description="Protein kinase" evidence="21">
    <location>
        <begin position="577"/>
        <end position="862"/>
    </location>
</feature>
<evidence type="ECO:0000256" key="17">
    <source>
        <dbReference type="ARBA" id="ARBA00048679"/>
    </source>
</evidence>
<dbReference type="InterPro" id="IPR032675">
    <property type="entry name" value="LRR_dom_sf"/>
</dbReference>
<dbReference type="InterPro" id="IPR001245">
    <property type="entry name" value="Ser-Thr/Tyr_kinase_cat_dom"/>
</dbReference>
<dbReference type="InterPro" id="IPR001611">
    <property type="entry name" value="Leu-rich_rpt"/>
</dbReference>
<dbReference type="Gramene" id="arahy.Tifrunner.gnm2.ann2.Ah15g472100.1">
    <property type="protein sequence ID" value="arahy.Tifrunner.gnm2.ann2.Ah15g472100.1-CDS"/>
    <property type="gene ID" value="arahy.Tifrunner.gnm2.ann2.Ah15g472100"/>
</dbReference>
<evidence type="ECO:0000256" key="6">
    <source>
        <dbReference type="ARBA" id="ARBA00022679"/>
    </source>
</evidence>
<evidence type="ECO:0000256" key="18">
    <source>
        <dbReference type="PROSITE-ProRule" id="PRU10141"/>
    </source>
</evidence>
<evidence type="ECO:0000256" key="14">
    <source>
        <dbReference type="ARBA" id="ARBA00023136"/>
    </source>
</evidence>
<keyword evidence="5" id="KW-0433">Leucine-rich repeat</keyword>
<dbReference type="InterPro" id="IPR000719">
    <property type="entry name" value="Prot_kinase_dom"/>
</dbReference>
<evidence type="ECO:0000256" key="2">
    <source>
        <dbReference type="ARBA" id="ARBA00012513"/>
    </source>
</evidence>
<keyword evidence="7 19" id="KW-0812">Transmembrane</keyword>
<dbReference type="InterPro" id="IPR008271">
    <property type="entry name" value="Ser/Thr_kinase_AS"/>
</dbReference>
<comment type="subcellular location">
    <subcellularLocation>
        <location evidence="1">Membrane</location>
        <topology evidence="1">Single-pass membrane protein</topology>
    </subcellularLocation>
</comment>
<dbReference type="OrthoDB" id="2017114at2759"/>
<dbReference type="SMR" id="A0A444YZF7"/>
<evidence type="ECO:0000256" key="15">
    <source>
        <dbReference type="ARBA" id="ARBA00023170"/>
    </source>
</evidence>
<dbReference type="GO" id="GO:0005524">
    <property type="term" value="F:ATP binding"/>
    <property type="evidence" value="ECO:0007669"/>
    <property type="project" value="UniProtKB-UniRule"/>
</dbReference>
<dbReference type="Proteomes" id="UP000289738">
    <property type="component" value="Chromosome B05"/>
</dbReference>
<evidence type="ECO:0000256" key="5">
    <source>
        <dbReference type="ARBA" id="ARBA00022614"/>
    </source>
</evidence>
<evidence type="ECO:0000256" key="16">
    <source>
        <dbReference type="ARBA" id="ARBA00047899"/>
    </source>
</evidence>
<dbReference type="PROSITE" id="PS00107">
    <property type="entry name" value="PROTEIN_KINASE_ATP"/>
    <property type="match status" value="1"/>
</dbReference>
<keyword evidence="4" id="KW-0597">Phosphoprotein</keyword>
<organism evidence="22 23">
    <name type="scientific">Arachis hypogaea</name>
    <name type="common">Peanut</name>
    <dbReference type="NCBI Taxonomy" id="3818"/>
    <lineage>
        <taxon>Eukaryota</taxon>
        <taxon>Viridiplantae</taxon>
        <taxon>Streptophyta</taxon>
        <taxon>Embryophyta</taxon>
        <taxon>Tracheophyta</taxon>
        <taxon>Spermatophyta</taxon>
        <taxon>Magnoliopsida</taxon>
        <taxon>eudicotyledons</taxon>
        <taxon>Gunneridae</taxon>
        <taxon>Pentapetalae</taxon>
        <taxon>rosids</taxon>
        <taxon>fabids</taxon>
        <taxon>Fabales</taxon>
        <taxon>Fabaceae</taxon>
        <taxon>Papilionoideae</taxon>
        <taxon>50 kb inversion clade</taxon>
        <taxon>dalbergioids sensu lato</taxon>
        <taxon>Dalbergieae</taxon>
        <taxon>Pterocarpus clade</taxon>
        <taxon>Arachis</taxon>
    </lineage>
</organism>
<keyword evidence="13 19" id="KW-1133">Transmembrane helix</keyword>
<evidence type="ECO:0000313" key="22">
    <source>
        <dbReference type="EMBL" id="RYR07319.1"/>
    </source>
</evidence>
<evidence type="ECO:0000256" key="10">
    <source>
        <dbReference type="ARBA" id="ARBA00022741"/>
    </source>
</evidence>
<evidence type="ECO:0000256" key="9">
    <source>
        <dbReference type="ARBA" id="ARBA00022737"/>
    </source>
</evidence>
<evidence type="ECO:0000256" key="8">
    <source>
        <dbReference type="ARBA" id="ARBA00022729"/>
    </source>
</evidence>
<dbReference type="InterPro" id="IPR017441">
    <property type="entry name" value="Protein_kinase_ATP_BS"/>
</dbReference>
<dbReference type="Gene3D" id="3.80.10.10">
    <property type="entry name" value="Ribonuclease Inhibitor"/>
    <property type="match status" value="1"/>
</dbReference>
<name>A0A444YZF7_ARAHY</name>
<dbReference type="Pfam" id="PF12819">
    <property type="entry name" value="Malectin_like"/>
    <property type="match status" value="1"/>
</dbReference>
<dbReference type="STRING" id="3818.A0A444YZF7"/>
<dbReference type="Gene3D" id="2.60.120.430">
    <property type="entry name" value="Galactose-binding lectin"/>
    <property type="match status" value="1"/>
</dbReference>
<evidence type="ECO:0000256" key="4">
    <source>
        <dbReference type="ARBA" id="ARBA00022553"/>
    </source>
</evidence>
<dbReference type="EC" id="2.7.11.1" evidence="2"/>